<proteinExistence type="predicted"/>
<feature type="region of interest" description="Disordered" evidence="1">
    <location>
        <begin position="13"/>
        <end position="64"/>
    </location>
</feature>
<feature type="compositionally biased region" description="Low complexity" evidence="1">
    <location>
        <begin position="30"/>
        <end position="41"/>
    </location>
</feature>
<protein>
    <submittedName>
        <fullName evidence="2">Uncharacterized protein</fullName>
    </submittedName>
</protein>
<feature type="compositionally biased region" description="Polar residues" evidence="1">
    <location>
        <begin position="53"/>
        <end position="64"/>
    </location>
</feature>
<dbReference type="Proteomes" id="UP000298429">
    <property type="component" value="Unassembled WGS sequence"/>
</dbReference>
<dbReference type="EMBL" id="RQGN01000090">
    <property type="protein sequence ID" value="TGL95518.1"/>
    <property type="molecule type" value="Genomic_DNA"/>
</dbReference>
<name>A0A5F2AZD5_9LEPT</name>
<gene>
    <name evidence="2" type="ORF">EHQ76_16565</name>
</gene>
<comment type="caution">
    <text evidence="2">The sequence shown here is derived from an EMBL/GenBank/DDBJ whole genome shotgun (WGS) entry which is preliminary data.</text>
</comment>
<dbReference type="AlphaFoldDB" id="A0A5F2AZD5"/>
<dbReference type="RefSeq" id="WP_125226105.1">
    <property type="nucleotide sequence ID" value="NZ_NPDS01000002.1"/>
</dbReference>
<reference evidence="2 3" key="1">
    <citation type="journal article" date="2019" name="PLoS Negl. Trop. Dis.">
        <title>Revisiting the worldwide diversity of Leptospira species in the environment.</title>
        <authorList>
            <person name="Vincent A.T."/>
            <person name="Schiettekatte O."/>
            <person name="Bourhy P."/>
            <person name="Veyrier F.J."/>
            <person name="Picardeau M."/>
        </authorList>
    </citation>
    <scope>NUCLEOTIDE SEQUENCE [LARGE SCALE GENOMIC DNA]</scope>
    <source>
        <strain evidence="2 3">201702444</strain>
    </source>
</reference>
<sequence length="64" mass="6439">MEKLLFMEISSLSSSSGALHPEIASVPDSPTAGTNTTPGNTEKPEGIPVADPISSSGGIINTQA</sequence>
<evidence type="ECO:0000313" key="3">
    <source>
        <dbReference type="Proteomes" id="UP000298429"/>
    </source>
</evidence>
<evidence type="ECO:0000256" key="1">
    <source>
        <dbReference type="SAM" id="MobiDB-lite"/>
    </source>
</evidence>
<accession>A0A5F2AZD5</accession>
<organism evidence="2 3">
    <name type="scientific">Leptospira barantonii</name>
    <dbReference type="NCBI Taxonomy" id="2023184"/>
    <lineage>
        <taxon>Bacteria</taxon>
        <taxon>Pseudomonadati</taxon>
        <taxon>Spirochaetota</taxon>
        <taxon>Spirochaetia</taxon>
        <taxon>Leptospirales</taxon>
        <taxon>Leptospiraceae</taxon>
        <taxon>Leptospira</taxon>
    </lineage>
</organism>
<evidence type="ECO:0000313" key="2">
    <source>
        <dbReference type="EMBL" id="TGL95518.1"/>
    </source>
</evidence>